<dbReference type="Pfam" id="PF07670">
    <property type="entry name" value="Gate"/>
    <property type="match status" value="1"/>
</dbReference>
<keyword evidence="1" id="KW-1133">Transmembrane helix</keyword>
<dbReference type="RefSeq" id="WP_091729463.1">
    <property type="nucleotide sequence ID" value="NZ_FNQE01000015.1"/>
</dbReference>
<dbReference type="EMBL" id="FNQE01000015">
    <property type="protein sequence ID" value="SDZ01948.1"/>
    <property type="molecule type" value="Genomic_DNA"/>
</dbReference>
<feature type="transmembrane region" description="Helical" evidence="1">
    <location>
        <begin position="34"/>
        <end position="54"/>
    </location>
</feature>
<organism evidence="3 4">
    <name type="scientific">Proteiniborus ethanoligenes</name>
    <dbReference type="NCBI Taxonomy" id="415015"/>
    <lineage>
        <taxon>Bacteria</taxon>
        <taxon>Bacillati</taxon>
        <taxon>Bacillota</taxon>
        <taxon>Clostridia</taxon>
        <taxon>Eubacteriales</taxon>
        <taxon>Proteiniborus</taxon>
    </lineage>
</organism>
<dbReference type="STRING" id="415015.SAMN05660462_01546"/>
<sequence>MSNYIILFFSICILIFFISIINKKIVNRFKNIKTYLLVILVLFLVSCLIIYPNNTINAALNGFRTWSNIILPSLMPFFIGAEVLIGLGVVNFFGVLLEPIMYPLFGVSGKGSFPFVMSISSGYPVGVTLVSKLRNENIIDKIEAQRLVSFCSTSGPLFMIGAVSIGMFRNPAIGTLLASSHYLGAITVGFLFKNYGKIENLNNGYSKGRINYFRKALYSLVQARKKDGRNISMLMSDSIRSSFESMFMIGGFIIIYSVIIEILMVTKFINFFSSLFMVIFPVDIDIELIKGFISGLLEVTNGCKLISKANGSSFISQLCAVSFLIGWSGLSIHSQAISAIGTTDINPKLYLLAKGLHAFISFIYSYILYKLFFKSIVVSFITENYSLQNSFVDNWLNTFKFSLGIELVMIVVTTVTALFIGALYNIKTILNDK</sequence>
<proteinExistence type="predicted"/>
<dbReference type="InterPro" id="IPR014226">
    <property type="entry name" value="Spore_IM_YlbJ"/>
</dbReference>
<name>A0A1H3PLQ7_9FIRM</name>
<dbReference type="NCBIfam" id="TIGR02871">
    <property type="entry name" value="spore_ylbJ"/>
    <property type="match status" value="1"/>
</dbReference>
<feature type="transmembrane region" description="Helical" evidence="1">
    <location>
        <begin position="314"/>
        <end position="337"/>
    </location>
</feature>
<feature type="transmembrane region" description="Helical" evidence="1">
    <location>
        <begin position="401"/>
        <end position="424"/>
    </location>
</feature>
<dbReference type="Proteomes" id="UP000198625">
    <property type="component" value="Unassembled WGS sequence"/>
</dbReference>
<feature type="transmembrane region" description="Helical" evidence="1">
    <location>
        <begin position="173"/>
        <end position="192"/>
    </location>
</feature>
<evidence type="ECO:0000313" key="4">
    <source>
        <dbReference type="Proteomes" id="UP000198625"/>
    </source>
</evidence>
<feature type="transmembrane region" description="Helical" evidence="1">
    <location>
        <begin position="245"/>
        <end position="269"/>
    </location>
</feature>
<feature type="transmembrane region" description="Helical" evidence="1">
    <location>
        <begin position="6"/>
        <end position="22"/>
    </location>
</feature>
<evidence type="ECO:0000259" key="2">
    <source>
        <dbReference type="Pfam" id="PF07670"/>
    </source>
</evidence>
<evidence type="ECO:0000313" key="3">
    <source>
        <dbReference type="EMBL" id="SDZ01948.1"/>
    </source>
</evidence>
<feature type="transmembrane region" description="Helical" evidence="1">
    <location>
        <begin position="74"/>
        <end position="97"/>
    </location>
</feature>
<protein>
    <submittedName>
        <fullName evidence="3">Sporulation integral membrane protein YlbJ</fullName>
    </submittedName>
</protein>
<keyword evidence="1" id="KW-0812">Transmembrane</keyword>
<reference evidence="3 4" key="1">
    <citation type="submission" date="2016-10" db="EMBL/GenBank/DDBJ databases">
        <authorList>
            <person name="de Groot N.N."/>
        </authorList>
    </citation>
    <scope>NUCLEOTIDE SEQUENCE [LARGE SCALE GENOMIC DNA]</scope>
    <source>
        <strain evidence="3 4">DSM 21650</strain>
    </source>
</reference>
<gene>
    <name evidence="3" type="ORF">SAMN05660462_01546</name>
</gene>
<dbReference type="InterPro" id="IPR011642">
    <property type="entry name" value="Gate_dom"/>
</dbReference>
<keyword evidence="1" id="KW-0472">Membrane</keyword>
<evidence type="ECO:0000256" key="1">
    <source>
        <dbReference type="SAM" id="Phobius"/>
    </source>
</evidence>
<accession>A0A1H3PLQ7</accession>
<keyword evidence="4" id="KW-1185">Reference proteome</keyword>
<feature type="domain" description="Nucleoside transporter/FeoB GTPase Gate" evidence="2">
    <location>
        <begin position="70"/>
        <end position="163"/>
    </location>
</feature>
<feature type="transmembrane region" description="Helical" evidence="1">
    <location>
        <begin position="147"/>
        <end position="167"/>
    </location>
</feature>
<dbReference type="OrthoDB" id="1645614at2"/>
<dbReference type="AlphaFoldDB" id="A0A1H3PLQ7"/>